<evidence type="ECO:0000313" key="1">
    <source>
        <dbReference type="EMBL" id="GFO19485.1"/>
    </source>
</evidence>
<reference evidence="1 2" key="1">
    <citation type="journal article" date="2021" name="Elife">
        <title>Chloroplast acquisition without the gene transfer in kleptoplastic sea slugs, Plakobranchus ocellatus.</title>
        <authorList>
            <person name="Maeda T."/>
            <person name="Takahashi S."/>
            <person name="Yoshida T."/>
            <person name="Shimamura S."/>
            <person name="Takaki Y."/>
            <person name="Nagai Y."/>
            <person name="Toyoda A."/>
            <person name="Suzuki Y."/>
            <person name="Arimoto A."/>
            <person name="Ishii H."/>
            <person name="Satoh N."/>
            <person name="Nishiyama T."/>
            <person name="Hasebe M."/>
            <person name="Maruyama T."/>
            <person name="Minagawa J."/>
            <person name="Obokata J."/>
            <person name="Shigenobu S."/>
        </authorList>
    </citation>
    <scope>NUCLEOTIDE SEQUENCE [LARGE SCALE GENOMIC DNA]</scope>
</reference>
<sequence length="111" mass="12443">MVRLQLSHPSAVLAALPVFLPHVSSLLELSVLSQPFLCAWNLFFWDRQVVAEVSLQPSAANGEMVEEEVVRGSGENEELNPSELPSNNDARRFDVKCVIFKRIFLFPAFLS</sequence>
<name>A0AAV4BKA9_9GAST</name>
<gene>
    <name evidence="1" type="ORF">PoB_004599000</name>
</gene>
<proteinExistence type="predicted"/>
<comment type="caution">
    <text evidence="1">The sequence shown here is derived from an EMBL/GenBank/DDBJ whole genome shotgun (WGS) entry which is preliminary data.</text>
</comment>
<organism evidence="1 2">
    <name type="scientific">Plakobranchus ocellatus</name>
    <dbReference type="NCBI Taxonomy" id="259542"/>
    <lineage>
        <taxon>Eukaryota</taxon>
        <taxon>Metazoa</taxon>
        <taxon>Spiralia</taxon>
        <taxon>Lophotrochozoa</taxon>
        <taxon>Mollusca</taxon>
        <taxon>Gastropoda</taxon>
        <taxon>Heterobranchia</taxon>
        <taxon>Euthyneura</taxon>
        <taxon>Panpulmonata</taxon>
        <taxon>Sacoglossa</taxon>
        <taxon>Placobranchoidea</taxon>
        <taxon>Plakobranchidae</taxon>
        <taxon>Plakobranchus</taxon>
    </lineage>
</organism>
<dbReference type="Proteomes" id="UP000735302">
    <property type="component" value="Unassembled WGS sequence"/>
</dbReference>
<dbReference type="EMBL" id="BLXT01005065">
    <property type="protein sequence ID" value="GFO19485.1"/>
    <property type="molecule type" value="Genomic_DNA"/>
</dbReference>
<keyword evidence="2" id="KW-1185">Reference proteome</keyword>
<accession>A0AAV4BKA9</accession>
<evidence type="ECO:0000313" key="2">
    <source>
        <dbReference type="Proteomes" id="UP000735302"/>
    </source>
</evidence>
<dbReference type="AlphaFoldDB" id="A0AAV4BKA9"/>
<protein>
    <submittedName>
        <fullName evidence="1">Uncharacterized protein</fullName>
    </submittedName>
</protein>